<reference evidence="1" key="1">
    <citation type="submission" date="2025-08" db="UniProtKB">
        <authorList>
            <consortium name="Ensembl"/>
        </authorList>
    </citation>
    <scope>IDENTIFICATION</scope>
</reference>
<organism evidence="1 2">
    <name type="scientific">Sander lucioperca</name>
    <name type="common">Pike-perch</name>
    <name type="synonym">Perca lucioperca</name>
    <dbReference type="NCBI Taxonomy" id="283035"/>
    <lineage>
        <taxon>Eukaryota</taxon>
        <taxon>Metazoa</taxon>
        <taxon>Chordata</taxon>
        <taxon>Craniata</taxon>
        <taxon>Vertebrata</taxon>
        <taxon>Euteleostomi</taxon>
        <taxon>Actinopterygii</taxon>
        <taxon>Neopterygii</taxon>
        <taxon>Teleostei</taxon>
        <taxon>Neoteleostei</taxon>
        <taxon>Acanthomorphata</taxon>
        <taxon>Eupercaria</taxon>
        <taxon>Perciformes</taxon>
        <taxon>Percoidei</taxon>
        <taxon>Percidae</taxon>
        <taxon>Luciopercinae</taxon>
        <taxon>Sander</taxon>
    </lineage>
</organism>
<name>A0A8C9XL55_SANLU</name>
<proteinExistence type="predicted"/>
<sequence length="104" mass="11975">FRRQGAETDLVLRTLFGPEWRRHALLVFTHADRLKEAGLQTSVYLTQTSDWLRALAEQVEGGVTFLDNSRDWPSVRGRLLRERLLRLSARNHHATLAVRTGTTH</sequence>
<keyword evidence="2" id="KW-1185">Reference proteome</keyword>
<dbReference type="Proteomes" id="UP000694568">
    <property type="component" value="Unplaced"/>
</dbReference>
<dbReference type="Gene3D" id="3.40.50.300">
    <property type="entry name" value="P-loop containing nucleotide triphosphate hydrolases"/>
    <property type="match status" value="1"/>
</dbReference>
<evidence type="ECO:0000313" key="2">
    <source>
        <dbReference type="Proteomes" id="UP000694568"/>
    </source>
</evidence>
<reference evidence="1" key="2">
    <citation type="submission" date="2025-09" db="UniProtKB">
        <authorList>
            <consortium name="Ensembl"/>
        </authorList>
    </citation>
    <scope>IDENTIFICATION</scope>
</reference>
<dbReference type="AlphaFoldDB" id="A0A8C9XL55"/>
<evidence type="ECO:0000313" key="1">
    <source>
        <dbReference type="Ensembl" id="ENSSLUP00000012497.1"/>
    </source>
</evidence>
<dbReference type="Ensembl" id="ENSSLUT00000012925.1">
    <property type="protein sequence ID" value="ENSSLUP00000012497.1"/>
    <property type="gene ID" value="ENSSLUG00000005941.1"/>
</dbReference>
<accession>A0A8C9XL55</accession>
<protein>
    <submittedName>
        <fullName evidence="1">Uncharacterized protein</fullName>
    </submittedName>
</protein>
<dbReference type="InterPro" id="IPR027417">
    <property type="entry name" value="P-loop_NTPase"/>
</dbReference>
<dbReference type="GeneTree" id="ENSGT00940000175283"/>